<evidence type="ECO:0000256" key="1">
    <source>
        <dbReference type="ARBA" id="ARBA00022679"/>
    </source>
</evidence>
<dbReference type="Pfam" id="PF02146">
    <property type="entry name" value="SIR2"/>
    <property type="match status" value="2"/>
</dbReference>
<dbReference type="AlphaFoldDB" id="A0A7S1LJY2"/>
<proteinExistence type="predicted"/>
<sequence>MLRGTVVRRRSGTARKLGDFMRLSQRGRSLAGPPIFITGAGVSTASGIPDYRGPQGLYEKGHRPMTFQRFTSGREQQQRYWARSFLGYPTMCQRAPNGAHKACASLVRLGAVGHVVTQNVDGLHGEAFRVNEYDHDGAFRRTNGHHGAEEERVAGEAPDKLCRSIAHPDCAELHGNIHRVRCLKCGAGATRRQLQAWLAEENHQLLAEHPRLAAAASLEVSEEDGKSPDFVNDEDDKKAAEAVLELSSERPSPKDRAVPTGSSGLGQSSSSNTSSSALRPDGDFEAEQQWIDRFRIVPCASCGEYALKPDMVFFGESTDQELVKSIFAKVEDAAWIVCVGTSMQVFSAYRFVVRAKDKGVPVCVLNTGPTRADKDAALTLDGPVDEILPYLALDFMR</sequence>
<dbReference type="PANTHER" id="PTHR11085:SF10">
    <property type="entry name" value="NAD-DEPENDENT PROTEIN DEACYLASE SIRTUIN-5, MITOCHONDRIAL-RELATED"/>
    <property type="match status" value="1"/>
</dbReference>
<accession>A0A7S1LJY2</accession>
<keyword evidence="1" id="KW-0808">Transferase</keyword>
<organism evidence="6">
    <name type="scientific">Neobodo designis</name>
    <name type="common">Flagellated protozoan</name>
    <name type="synonym">Bodo designis</name>
    <dbReference type="NCBI Taxonomy" id="312471"/>
    <lineage>
        <taxon>Eukaryota</taxon>
        <taxon>Discoba</taxon>
        <taxon>Euglenozoa</taxon>
        <taxon>Kinetoplastea</taxon>
        <taxon>Metakinetoplastina</taxon>
        <taxon>Neobodonida</taxon>
        <taxon>Neobodo</taxon>
    </lineage>
</organism>
<dbReference type="Gene3D" id="3.30.1600.10">
    <property type="entry name" value="SIR2/SIRT2 'Small Domain"/>
    <property type="match status" value="1"/>
</dbReference>
<keyword evidence="3" id="KW-0479">Metal-binding</keyword>
<evidence type="ECO:0000256" key="2">
    <source>
        <dbReference type="ARBA" id="ARBA00023027"/>
    </source>
</evidence>
<feature type="compositionally biased region" description="Basic and acidic residues" evidence="4">
    <location>
        <begin position="247"/>
        <end position="257"/>
    </location>
</feature>
<evidence type="ECO:0000313" key="6">
    <source>
        <dbReference type="EMBL" id="CAD9106020.1"/>
    </source>
</evidence>
<dbReference type="InterPro" id="IPR029035">
    <property type="entry name" value="DHS-like_NAD/FAD-binding_dom"/>
</dbReference>
<feature type="active site" description="Proton acceptor" evidence="3">
    <location>
        <position position="174"/>
    </location>
</feature>
<dbReference type="InterPro" id="IPR026591">
    <property type="entry name" value="Sirtuin_cat_small_dom_sf"/>
</dbReference>
<keyword evidence="2" id="KW-0520">NAD</keyword>
<feature type="region of interest" description="Disordered" evidence="4">
    <location>
        <begin position="216"/>
        <end position="281"/>
    </location>
</feature>
<dbReference type="GO" id="GO:0017136">
    <property type="term" value="F:histone deacetylase activity, NAD-dependent"/>
    <property type="evidence" value="ECO:0007669"/>
    <property type="project" value="TreeGrafter"/>
</dbReference>
<name>A0A7S1LJY2_NEODS</name>
<dbReference type="PROSITE" id="PS50305">
    <property type="entry name" value="SIRTUIN"/>
    <property type="match status" value="1"/>
</dbReference>
<protein>
    <recommendedName>
        <fullName evidence="5">Deacetylase sirtuin-type domain-containing protein</fullName>
    </recommendedName>
</protein>
<evidence type="ECO:0000259" key="5">
    <source>
        <dbReference type="PROSITE" id="PS50305"/>
    </source>
</evidence>
<feature type="binding site" evidence="3">
    <location>
        <position position="299"/>
    </location>
    <ligand>
        <name>Zn(2+)</name>
        <dbReference type="ChEBI" id="CHEBI:29105"/>
    </ligand>
</feature>
<feature type="binding site" evidence="3">
    <location>
        <position position="185"/>
    </location>
    <ligand>
        <name>Zn(2+)</name>
        <dbReference type="ChEBI" id="CHEBI:29105"/>
    </ligand>
</feature>
<evidence type="ECO:0000256" key="3">
    <source>
        <dbReference type="PROSITE-ProRule" id="PRU00236"/>
    </source>
</evidence>
<dbReference type="GO" id="GO:0046872">
    <property type="term" value="F:metal ion binding"/>
    <property type="evidence" value="ECO:0007669"/>
    <property type="project" value="UniProtKB-KW"/>
</dbReference>
<dbReference type="SUPFAM" id="SSF52467">
    <property type="entry name" value="DHS-like NAD/FAD-binding domain"/>
    <property type="match status" value="1"/>
</dbReference>
<dbReference type="Gene3D" id="3.40.50.1220">
    <property type="entry name" value="TPP-binding domain"/>
    <property type="match status" value="2"/>
</dbReference>
<dbReference type="InterPro" id="IPR003000">
    <property type="entry name" value="Sirtuin"/>
</dbReference>
<dbReference type="InterPro" id="IPR026590">
    <property type="entry name" value="Ssirtuin_cat_dom"/>
</dbReference>
<dbReference type="GO" id="GO:0070403">
    <property type="term" value="F:NAD+ binding"/>
    <property type="evidence" value="ECO:0007669"/>
    <property type="project" value="InterPro"/>
</dbReference>
<feature type="domain" description="Deacetylase sirtuin-type" evidence="5">
    <location>
        <begin position="10"/>
        <end position="397"/>
    </location>
</feature>
<feature type="binding site" evidence="3">
    <location>
        <position position="302"/>
    </location>
    <ligand>
        <name>Zn(2+)</name>
        <dbReference type="ChEBI" id="CHEBI:29105"/>
    </ligand>
</feature>
<dbReference type="PANTHER" id="PTHR11085">
    <property type="entry name" value="NAD-DEPENDENT PROTEIN DEACYLASE SIRTUIN-5, MITOCHONDRIAL-RELATED"/>
    <property type="match status" value="1"/>
</dbReference>
<keyword evidence="3" id="KW-0862">Zinc</keyword>
<reference evidence="6" key="1">
    <citation type="submission" date="2021-01" db="EMBL/GenBank/DDBJ databases">
        <authorList>
            <person name="Corre E."/>
            <person name="Pelletier E."/>
            <person name="Niang G."/>
            <person name="Scheremetjew M."/>
            <person name="Finn R."/>
            <person name="Kale V."/>
            <person name="Holt S."/>
            <person name="Cochrane G."/>
            <person name="Meng A."/>
            <person name="Brown T."/>
            <person name="Cohen L."/>
        </authorList>
    </citation>
    <scope>NUCLEOTIDE SEQUENCE</scope>
    <source>
        <strain evidence="6">CCAP 1951/1</strain>
    </source>
</reference>
<dbReference type="InterPro" id="IPR050134">
    <property type="entry name" value="NAD-dep_sirtuin_deacylases"/>
</dbReference>
<gene>
    <name evidence="6" type="ORF">NDES1114_LOCUS9749</name>
</gene>
<evidence type="ECO:0000256" key="4">
    <source>
        <dbReference type="SAM" id="MobiDB-lite"/>
    </source>
</evidence>
<dbReference type="EMBL" id="HBGF01014904">
    <property type="protein sequence ID" value="CAD9106020.1"/>
    <property type="molecule type" value="Transcribed_RNA"/>
</dbReference>
<feature type="binding site" evidence="3">
    <location>
        <position position="182"/>
    </location>
    <ligand>
        <name>Zn(2+)</name>
        <dbReference type="ChEBI" id="CHEBI:29105"/>
    </ligand>
</feature>
<feature type="compositionally biased region" description="Low complexity" evidence="4">
    <location>
        <begin position="261"/>
        <end position="276"/>
    </location>
</feature>